<dbReference type="Proteomes" id="UP000595564">
    <property type="component" value="Chromosome"/>
</dbReference>
<evidence type="ECO:0000259" key="1">
    <source>
        <dbReference type="Pfam" id="PF01368"/>
    </source>
</evidence>
<proteinExistence type="predicted"/>
<dbReference type="RefSeq" id="WP_201328614.1">
    <property type="nucleotide sequence ID" value="NZ_AP017470.1"/>
</dbReference>
<accession>A0A7R6PX38</accession>
<dbReference type="EMBL" id="AP017470">
    <property type="protein sequence ID" value="BBB32270.1"/>
    <property type="molecule type" value="Genomic_DNA"/>
</dbReference>
<dbReference type="PANTHER" id="PTHR47618">
    <property type="entry name" value="BIFUNCTIONAL OLIGORIBONUCLEASE AND PAP PHOSPHATASE NRNA"/>
    <property type="match status" value="1"/>
</dbReference>
<dbReference type="Pfam" id="PF02272">
    <property type="entry name" value="DHHA1"/>
    <property type="match status" value="1"/>
</dbReference>
<dbReference type="GO" id="GO:0003676">
    <property type="term" value="F:nucleic acid binding"/>
    <property type="evidence" value="ECO:0007669"/>
    <property type="project" value="InterPro"/>
</dbReference>
<dbReference type="InterPro" id="IPR051319">
    <property type="entry name" value="Oligoribo/pAp-PDE_c-di-AMP_PDE"/>
</dbReference>
<feature type="domain" description="DHHA1" evidence="2">
    <location>
        <begin position="226"/>
        <end position="312"/>
    </location>
</feature>
<dbReference type="InterPro" id="IPR003156">
    <property type="entry name" value="DHHA1_dom"/>
</dbReference>
<dbReference type="InterPro" id="IPR038763">
    <property type="entry name" value="DHH_sf"/>
</dbReference>
<dbReference type="Pfam" id="PF01368">
    <property type="entry name" value="DHH"/>
    <property type="match status" value="1"/>
</dbReference>
<reference evidence="3 4" key="1">
    <citation type="journal article" date="2012" name="Extremophiles">
        <title>Thermotomaculum hydrothermale gen. nov., sp. nov., a novel heterotrophic thermophile within the phylum Acidobacteria from a deep-sea hydrothermal vent chimney in the Southern Okinawa Trough.</title>
        <authorList>
            <person name="Izumi H."/>
            <person name="Nunoura T."/>
            <person name="Miyazaki M."/>
            <person name="Mino S."/>
            <person name="Toki T."/>
            <person name="Takai K."/>
            <person name="Sako Y."/>
            <person name="Sawabe T."/>
            <person name="Nakagawa S."/>
        </authorList>
    </citation>
    <scope>NUCLEOTIDE SEQUENCE [LARGE SCALE GENOMIC DNA]</scope>
    <source>
        <strain evidence="3 4">AC55</strain>
    </source>
</reference>
<feature type="domain" description="DDH" evidence="1">
    <location>
        <begin position="20"/>
        <end position="165"/>
    </location>
</feature>
<dbReference type="PANTHER" id="PTHR47618:SF1">
    <property type="entry name" value="BIFUNCTIONAL OLIGORIBONUCLEASE AND PAP PHOSPHATASE NRNA"/>
    <property type="match status" value="1"/>
</dbReference>
<keyword evidence="4" id="KW-1185">Reference proteome</keyword>
<name>A0A7R6PX38_9BACT</name>
<dbReference type="SUPFAM" id="SSF64182">
    <property type="entry name" value="DHH phosphoesterases"/>
    <property type="match status" value="1"/>
</dbReference>
<sequence length="336" mass="38495">MSLKDELTSVIEKVKDKKKKICILTHTNPDPDAIASAYGLWYFFKETAGIEATIYYDGIIGRINNRIMVDLLDIPIKKARKDYLKKFDYFCLVDTQPGKKNNCLPTYKKVLIVIDHHFEEGAENKGDLIDIRENVGSTAAIVCQYLEEFEIEVPENLATALFYGIKTDTDGLLRDYSSLDEKYYKKLFLNVDYKKLHKIEYPELPKEYFFDFADAITSARIFKDILIADLGEAFVPDMTGEMADYFLRMEGVSLVLVYGVFKDMLYFSIRTKKRGKTLGKVSYELAEGIGSGGGHNKTGGGVVQHPEKNKDIFLDRFYKKFSIEKEKLTTFYTGMK</sequence>
<dbReference type="InterPro" id="IPR001667">
    <property type="entry name" value="DDH_dom"/>
</dbReference>
<protein>
    <submittedName>
        <fullName evidence="3">Phosphoesterase RecJ domain-containing protein</fullName>
    </submittedName>
</protein>
<organism evidence="3 4">
    <name type="scientific">Thermotomaculum hydrothermale</name>
    <dbReference type="NCBI Taxonomy" id="981385"/>
    <lineage>
        <taxon>Bacteria</taxon>
        <taxon>Pseudomonadati</taxon>
        <taxon>Acidobacteriota</taxon>
        <taxon>Holophagae</taxon>
        <taxon>Thermotomaculales</taxon>
        <taxon>Thermotomaculaceae</taxon>
        <taxon>Thermotomaculum</taxon>
    </lineage>
</organism>
<dbReference type="KEGG" id="thyd:TTHT_0698"/>
<evidence type="ECO:0000313" key="3">
    <source>
        <dbReference type="EMBL" id="BBB32270.1"/>
    </source>
</evidence>
<gene>
    <name evidence="3" type="ORF">TTHT_0698</name>
</gene>
<evidence type="ECO:0000313" key="4">
    <source>
        <dbReference type="Proteomes" id="UP000595564"/>
    </source>
</evidence>
<dbReference type="AlphaFoldDB" id="A0A7R6PX38"/>
<dbReference type="Gene3D" id="3.90.1640.10">
    <property type="entry name" value="inorganic pyrophosphatase (n-terminal core)"/>
    <property type="match status" value="1"/>
</dbReference>
<evidence type="ECO:0000259" key="2">
    <source>
        <dbReference type="Pfam" id="PF02272"/>
    </source>
</evidence>